<dbReference type="Proteomes" id="UP001234297">
    <property type="component" value="Chromosome 10"/>
</dbReference>
<evidence type="ECO:0000313" key="2">
    <source>
        <dbReference type="Proteomes" id="UP001234297"/>
    </source>
</evidence>
<organism evidence="1 2">
    <name type="scientific">Persea americana</name>
    <name type="common">Avocado</name>
    <dbReference type="NCBI Taxonomy" id="3435"/>
    <lineage>
        <taxon>Eukaryota</taxon>
        <taxon>Viridiplantae</taxon>
        <taxon>Streptophyta</taxon>
        <taxon>Embryophyta</taxon>
        <taxon>Tracheophyta</taxon>
        <taxon>Spermatophyta</taxon>
        <taxon>Magnoliopsida</taxon>
        <taxon>Magnoliidae</taxon>
        <taxon>Laurales</taxon>
        <taxon>Lauraceae</taxon>
        <taxon>Persea</taxon>
    </lineage>
</organism>
<keyword evidence="2" id="KW-1185">Reference proteome</keyword>
<reference evidence="1 2" key="1">
    <citation type="journal article" date="2022" name="Hortic Res">
        <title>A haplotype resolved chromosomal level avocado genome allows analysis of novel avocado genes.</title>
        <authorList>
            <person name="Nath O."/>
            <person name="Fletcher S.J."/>
            <person name="Hayward A."/>
            <person name="Shaw L.M."/>
            <person name="Masouleh A.K."/>
            <person name="Furtado A."/>
            <person name="Henry R.J."/>
            <person name="Mitter N."/>
        </authorList>
    </citation>
    <scope>NUCLEOTIDE SEQUENCE [LARGE SCALE GENOMIC DNA]</scope>
    <source>
        <strain evidence="2">cv. Hass</strain>
    </source>
</reference>
<accession>A0ACC2KNN9</accession>
<gene>
    <name evidence="1" type="ORF">MRB53_031270</name>
</gene>
<protein>
    <submittedName>
        <fullName evidence="1">Uncharacterized protein</fullName>
    </submittedName>
</protein>
<proteinExistence type="predicted"/>
<comment type="caution">
    <text evidence="1">The sequence shown here is derived from an EMBL/GenBank/DDBJ whole genome shotgun (WGS) entry which is preliminary data.</text>
</comment>
<dbReference type="EMBL" id="CM056818">
    <property type="protein sequence ID" value="KAJ8622741.1"/>
    <property type="molecule type" value="Genomic_DNA"/>
</dbReference>
<evidence type="ECO:0000313" key="1">
    <source>
        <dbReference type="EMBL" id="KAJ8622741.1"/>
    </source>
</evidence>
<name>A0ACC2KNN9_PERAE</name>
<sequence>MNSWVYSSIRIVGVIEPKEMPNFMHCNSLDVEELIRGGVNSPPLISIKMYHSHRSQIGDCLPFRKSTRDDGAEVSHVHDLDTIEEPIGEVGVGRGPSFGILEKAIVRDGVEKGRTQMAPLATLFIYNVCNSASRNHHPFCSGSIQLATDIEMEVVLV</sequence>